<name>A0A285UWW7_9ACTN</name>
<keyword evidence="2" id="KW-1185">Reference proteome</keyword>
<dbReference type="AlphaFoldDB" id="A0A285UWW7"/>
<proteinExistence type="predicted"/>
<dbReference type="Proteomes" id="UP000219435">
    <property type="component" value="Unassembled WGS sequence"/>
</dbReference>
<sequence length="47" mass="5205">MVSLARPDSASAAISRKLGYELSGAETRAHPEGFRVELERYELQLKA</sequence>
<gene>
    <name evidence="1" type="ORF">SAMN05660748_0089</name>
</gene>
<evidence type="ECO:0000313" key="1">
    <source>
        <dbReference type="EMBL" id="SOC46177.1"/>
    </source>
</evidence>
<protein>
    <recommendedName>
        <fullName evidence="3">Acetyltransferase</fullName>
    </recommendedName>
</protein>
<dbReference type="EMBL" id="OBQI01000001">
    <property type="protein sequence ID" value="SOC46177.1"/>
    <property type="molecule type" value="Genomic_DNA"/>
</dbReference>
<accession>A0A285UWW7</accession>
<evidence type="ECO:0000313" key="2">
    <source>
        <dbReference type="Proteomes" id="UP000219435"/>
    </source>
</evidence>
<evidence type="ECO:0008006" key="3">
    <source>
        <dbReference type="Google" id="ProtNLM"/>
    </source>
</evidence>
<organism evidence="1 2">
    <name type="scientific">Blastococcus aggregatus</name>
    <dbReference type="NCBI Taxonomy" id="38502"/>
    <lineage>
        <taxon>Bacteria</taxon>
        <taxon>Bacillati</taxon>
        <taxon>Actinomycetota</taxon>
        <taxon>Actinomycetes</taxon>
        <taxon>Geodermatophilales</taxon>
        <taxon>Geodermatophilaceae</taxon>
        <taxon>Blastococcus</taxon>
    </lineage>
</organism>
<reference evidence="2" key="1">
    <citation type="submission" date="2017-08" db="EMBL/GenBank/DDBJ databases">
        <authorList>
            <person name="Varghese N."/>
            <person name="Submissions S."/>
        </authorList>
    </citation>
    <scope>NUCLEOTIDE SEQUENCE [LARGE SCALE GENOMIC DNA]</scope>
    <source>
        <strain evidence="2">DSM 4725</strain>
    </source>
</reference>